<evidence type="ECO:0000256" key="5">
    <source>
        <dbReference type="ARBA" id="ARBA00022840"/>
    </source>
</evidence>
<evidence type="ECO:0000313" key="10">
    <source>
        <dbReference type="Proteomes" id="UP001149163"/>
    </source>
</evidence>
<name>A0A9W9LQI1_9EURO</name>
<sequence>MKQLLLGNENTNIEHFMPSQPEIDHQVEIFLRSQKTLNTQQIRAVRSAFNFGTTFRSFMGLIEAPPGTGKTQISAVIAKFCFKHNKPLLIVCGYNYGLDVIANRIREVLNINDPTGIGFYRLDTDFGETPEVEGDEGTDATRPNPRSCPGFQEAEKELRKRGISDHLYTALTSAINAMTAPGRGSSLGRQILSRINEAVSSGRLRQAKLDKESQLMLEFLTFQELLRREGMTSFEPADYGNALAEKVHGREREGDEDDRQCLHQMIVQNYQKWWLALQEFYLSRAKVVLCTASTTGRKSLRTFKPEIVLIEEASQIIETTCLIAIMRNYSKLQKVLLSGDRQQLPPTVISAGKNECFPSHRMSLFERMLQTGVPTVQLSTQYRMAQNICDFVSTEYYHGRLETHPSCVDRLKALQFAKFMTETFVQIERGTSYFVSVNNSTLWKQKNGTSVFNPDYIQFIGQLVEKLMLKNFLQQDILILSFYSEERNLLDKLIRLNLGYRKIRISSVDAAQGSESPFHRVNHSAREAVGNGVH</sequence>
<dbReference type="SUPFAM" id="SSF52540">
    <property type="entry name" value="P-loop containing nucleoside triphosphate hydrolases"/>
    <property type="match status" value="1"/>
</dbReference>
<dbReference type="RefSeq" id="XP_056545506.1">
    <property type="nucleotide sequence ID" value="XM_056686764.1"/>
</dbReference>
<evidence type="ECO:0000313" key="9">
    <source>
        <dbReference type="EMBL" id="KAJ5169045.1"/>
    </source>
</evidence>
<evidence type="ECO:0000256" key="2">
    <source>
        <dbReference type="ARBA" id="ARBA00022741"/>
    </source>
</evidence>
<reference evidence="9" key="2">
    <citation type="journal article" date="2023" name="IMA Fungus">
        <title>Comparative genomic study of the Penicillium genus elucidates a diverse pangenome and 15 lateral gene transfer events.</title>
        <authorList>
            <person name="Petersen C."/>
            <person name="Sorensen T."/>
            <person name="Nielsen M.R."/>
            <person name="Sondergaard T.E."/>
            <person name="Sorensen J.L."/>
            <person name="Fitzpatrick D.A."/>
            <person name="Frisvad J.C."/>
            <person name="Nielsen K.L."/>
        </authorList>
    </citation>
    <scope>NUCLEOTIDE SEQUENCE</scope>
    <source>
        <strain evidence="9">IBT 26290</strain>
    </source>
</reference>
<proteinExistence type="inferred from homology"/>
<evidence type="ECO:0000256" key="3">
    <source>
        <dbReference type="ARBA" id="ARBA00022801"/>
    </source>
</evidence>
<keyword evidence="5" id="KW-0067">ATP-binding</keyword>
<dbReference type="InterPro" id="IPR027417">
    <property type="entry name" value="P-loop_NTPase"/>
</dbReference>
<keyword evidence="3" id="KW-0378">Hydrolase</keyword>
<evidence type="ECO:0008006" key="11">
    <source>
        <dbReference type="Google" id="ProtNLM"/>
    </source>
</evidence>
<dbReference type="Proteomes" id="UP001149163">
    <property type="component" value="Unassembled WGS sequence"/>
</dbReference>
<dbReference type="EMBL" id="JAPQKN010000002">
    <property type="protein sequence ID" value="KAJ5169045.1"/>
    <property type="molecule type" value="Genomic_DNA"/>
</dbReference>
<keyword evidence="10" id="KW-1185">Reference proteome</keyword>
<gene>
    <name evidence="9" type="ORF">N7482_004639</name>
</gene>
<protein>
    <recommendedName>
        <fullName evidence="11">DNA2/NAM7 helicase-like C-terminal domain-containing protein</fullName>
    </recommendedName>
</protein>
<dbReference type="InterPro" id="IPR041677">
    <property type="entry name" value="DNA2/NAM7_AAA_11"/>
</dbReference>
<dbReference type="InterPro" id="IPR041679">
    <property type="entry name" value="DNA2/NAM7-like_C"/>
</dbReference>
<dbReference type="Gene3D" id="3.40.50.300">
    <property type="entry name" value="P-loop containing nucleotide triphosphate hydrolases"/>
    <property type="match status" value="2"/>
</dbReference>
<organism evidence="9 10">
    <name type="scientific">Penicillium canariense</name>
    <dbReference type="NCBI Taxonomy" id="189055"/>
    <lineage>
        <taxon>Eukaryota</taxon>
        <taxon>Fungi</taxon>
        <taxon>Dikarya</taxon>
        <taxon>Ascomycota</taxon>
        <taxon>Pezizomycotina</taxon>
        <taxon>Eurotiomycetes</taxon>
        <taxon>Eurotiomycetidae</taxon>
        <taxon>Eurotiales</taxon>
        <taxon>Aspergillaceae</taxon>
        <taxon>Penicillium</taxon>
    </lineage>
</organism>
<reference evidence="9" key="1">
    <citation type="submission" date="2022-11" db="EMBL/GenBank/DDBJ databases">
        <authorList>
            <person name="Petersen C."/>
        </authorList>
    </citation>
    <scope>NUCLEOTIDE SEQUENCE</scope>
    <source>
        <strain evidence="9">IBT 26290</strain>
    </source>
</reference>
<evidence type="ECO:0000256" key="4">
    <source>
        <dbReference type="ARBA" id="ARBA00022806"/>
    </source>
</evidence>
<evidence type="ECO:0000259" key="7">
    <source>
        <dbReference type="Pfam" id="PF13086"/>
    </source>
</evidence>
<dbReference type="PANTHER" id="PTHR43788:SF8">
    <property type="entry name" value="DNA-BINDING PROTEIN SMUBP-2"/>
    <property type="match status" value="1"/>
</dbReference>
<evidence type="ECO:0000259" key="8">
    <source>
        <dbReference type="Pfam" id="PF13087"/>
    </source>
</evidence>
<dbReference type="PANTHER" id="PTHR43788">
    <property type="entry name" value="DNA2/NAM7 HELICASE FAMILY MEMBER"/>
    <property type="match status" value="1"/>
</dbReference>
<dbReference type="GO" id="GO:0005524">
    <property type="term" value="F:ATP binding"/>
    <property type="evidence" value="ECO:0007669"/>
    <property type="project" value="UniProtKB-KW"/>
</dbReference>
<dbReference type="InterPro" id="IPR050534">
    <property type="entry name" value="Coronavir_polyprotein_1ab"/>
</dbReference>
<accession>A0A9W9LQI1</accession>
<dbReference type="Pfam" id="PF13086">
    <property type="entry name" value="AAA_11"/>
    <property type="match status" value="1"/>
</dbReference>
<dbReference type="AlphaFoldDB" id="A0A9W9LQI1"/>
<evidence type="ECO:0000256" key="1">
    <source>
        <dbReference type="ARBA" id="ARBA00007913"/>
    </source>
</evidence>
<comment type="similarity">
    <text evidence="1">Belongs to the DNA2/NAM7 helicase family.</text>
</comment>
<comment type="caution">
    <text evidence="9">The sequence shown here is derived from an EMBL/GenBank/DDBJ whole genome shotgun (WGS) entry which is preliminary data.</text>
</comment>
<evidence type="ECO:0000256" key="6">
    <source>
        <dbReference type="SAM" id="MobiDB-lite"/>
    </source>
</evidence>
<feature type="domain" description="DNA2/NAM7 helicase-like C-terminal" evidence="8">
    <location>
        <begin position="362"/>
        <end position="516"/>
    </location>
</feature>
<keyword evidence="4" id="KW-0347">Helicase</keyword>
<feature type="region of interest" description="Disordered" evidence="6">
    <location>
        <begin position="130"/>
        <end position="150"/>
    </location>
</feature>
<dbReference type="GO" id="GO:0016787">
    <property type="term" value="F:hydrolase activity"/>
    <property type="evidence" value="ECO:0007669"/>
    <property type="project" value="UniProtKB-KW"/>
</dbReference>
<keyword evidence="2" id="KW-0547">Nucleotide-binding</keyword>
<dbReference type="Pfam" id="PF13087">
    <property type="entry name" value="AAA_12"/>
    <property type="match status" value="1"/>
</dbReference>
<dbReference type="GeneID" id="81425940"/>
<dbReference type="GO" id="GO:0043139">
    <property type="term" value="F:5'-3' DNA helicase activity"/>
    <property type="evidence" value="ECO:0007669"/>
    <property type="project" value="TreeGrafter"/>
</dbReference>
<feature type="domain" description="DNA2/NAM7 helicase helicase" evidence="7">
    <location>
        <begin position="37"/>
        <end position="350"/>
    </location>
</feature>
<dbReference type="OrthoDB" id="6513042at2759"/>